<dbReference type="EMBL" id="LSRX01000682">
    <property type="protein sequence ID" value="OLP91046.1"/>
    <property type="molecule type" value="Genomic_DNA"/>
</dbReference>
<dbReference type="OrthoDB" id="417958at2759"/>
<evidence type="ECO:0000313" key="2">
    <source>
        <dbReference type="EMBL" id="OLP91046.1"/>
    </source>
</evidence>
<accession>A0A1Q9D7E2</accession>
<comment type="caution">
    <text evidence="2">The sequence shown here is derived from an EMBL/GenBank/DDBJ whole genome shotgun (WGS) entry which is preliminary data.</text>
</comment>
<protein>
    <submittedName>
        <fullName evidence="2">Uncharacterized protein</fullName>
    </submittedName>
</protein>
<evidence type="ECO:0000256" key="1">
    <source>
        <dbReference type="SAM" id="MobiDB-lite"/>
    </source>
</evidence>
<feature type="region of interest" description="Disordered" evidence="1">
    <location>
        <begin position="1"/>
        <end position="20"/>
    </location>
</feature>
<gene>
    <name evidence="2" type="ORF">AK812_SmicGene27321</name>
</gene>
<sequence>MSSAAFASAVEPVTEPGGEPLTEEAFACRCRDDSPPMKPKLEVLKSPRPLLTERSGLGELSKSVCFKQLAGLSLARSSRISELEAANVRAQAQQTADSLLLQFQRQGKLPILQLMSDAGMANLDWLEELEALLQLNPEAVDEAHAMIPLLAGHVLHLEPEQHCTAIMHLAVNTTDEGTRLQRSREAGAESGKFHACAYLHSLGTASAPGTFTQAMDVHDKLQLLGTNLRGDTRRYLELYVMFRTISRAMSELRTHLRPGQGRLVEVVSVTGTWRAVAGAHAVIWKHVTIAARGTWLLFDHPLLLAFGDLAWRRAIMEFTAPIPHFLAPLCYPSIAAVRAIWAAYEGLAIHFGPRVAFVTKEHRKIGLGRYLKERGTLARTQDYERLIETHVKELIVDKNLCTPDVADRFWDDIQQALQLAGTNHLHVAELSGLDKGMLQATLHLEDTIKKLRFDTGVPPPRTERQQTLTKAISGAVMMRIQTMYLRANKRWLGAQNTAELHPTLQCLFDSHIHDINEEAPTYDFPAPWLWADVIPDALESSKKLIEISNRESEPNPLIRLFLCESDINARIARFCDTLFIICEINETQINPSESFWDLTIWVLGKTLTIATNDTFSTPAAVCMASEAAAVGSASMSYDGIILAVLGNAVEYTALVEQLHYDIVPHGSLSMLVRVQLAYQCLQTSLELLRGPSMPAKDARNGGEFPLHHYSAQAICQEEEVVTPYDLNYVPSNMSLSDLLKATEKSLV</sequence>
<organism evidence="2 3">
    <name type="scientific">Symbiodinium microadriaticum</name>
    <name type="common">Dinoflagellate</name>
    <name type="synonym">Zooxanthella microadriatica</name>
    <dbReference type="NCBI Taxonomy" id="2951"/>
    <lineage>
        <taxon>Eukaryota</taxon>
        <taxon>Sar</taxon>
        <taxon>Alveolata</taxon>
        <taxon>Dinophyceae</taxon>
        <taxon>Suessiales</taxon>
        <taxon>Symbiodiniaceae</taxon>
        <taxon>Symbiodinium</taxon>
    </lineage>
</organism>
<evidence type="ECO:0000313" key="3">
    <source>
        <dbReference type="Proteomes" id="UP000186817"/>
    </source>
</evidence>
<keyword evidence="3" id="KW-1185">Reference proteome</keyword>
<name>A0A1Q9D7E2_SYMMI</name>
<reference evidence="2 3" key="1">
    <citation type="submission" date="2016-02" db="EMBL/GenBank/DDBJ databases">
        <title>Genome analysis of coral dinoflagellate symbionts highlights evolutionary adaptations to a symbiotic lifestyle.</title>
        <authorList>
            <person name="Aranda M."/>
            <person name="Li Y."/>
            <person name="Liew Y.J."/>
            <person name="Baumgarten S."/>
            <person name="Simakov O."/>
            <person name="Wilson M."/>
            <person name="Piel J."/>
            <person name="Ashoor H."/>
            <person name="Bougouffa S."/>
            <person name="Bajic V.B."/>
            <person name="Ryu T."/>
            <person name="Ravasi T."/>
            <person name="Bayer T."/>
            <person name="Micklem G."/>
            <person name="Kim H."/>
            <person name="Bhak J."/>
            <person name="Lajeunesse T.C."/>
            <person name="Voolstra C.R."/>
        </authorList>
    </citation>
    <scope>NUCLEOTIDE SEQUENCE [LARGE SCALE GENOMIC DNA]</scope>
    <source>
        <strain evidence="2 3">CCMP2467</strain>
    </source>
</reference>
<proteinExistence type="predicted"/>
<dbReference type="Proteomes" id="UP000186817">
    <property type="component" value="Unassembled WGS sequence"/>
</dbReference>
<dbReference type="AlphaFoldDB" id="A0A1Q9D7E2"/>